<feature type="transmembrane region" description="Helical" evidence="1">
    <location>
        <begin position="21"/>
        <end position="40"/>
    </location>
</feature>
<dbReference type="OrthoDB" id="1718410at2759"/>
<reference evidence="2" key="2">
    <citation type="submission" date="2019-06" db="EMBL/GenBank/DDBJ databases">
        <title>Genomics analysis of Aphanomyces spp. identifies a new class of oomycete effector associated with host adaptation.</title>
        <authorList>
            <person name="Gaulin E."/>
        </authorList>
    </citation>
    <scope>NUCLEOTIDE SEQUENCE</scope>
    <source>
        <strain evidence="2">CBS 578.67</strain>
    </source>
</reference>
<accession>A0A485L296</accession>
<name>A0A485L296_9STRA</name>
<gene>
    <name evidence="3" type="primary">Aste57867_14184</name>
    <name evidence="2" type="ORF">As57867_014133</name>
    <name evidence="3" type="ORF">ASTE57867_14184</name>
</gene>
<proteinExistence type="predicted"/>
<dbReference type="EMBL" id="VJMH01005528">
    <property type="protein sequence ID" value="KAF0694961.1"/>
    <property type="molecule type" value="Genomic_DNA"/>
</dbReference>
<dbReference type="EMBL" id="CAADRA010005549">
    <property type="protein sequence ID" value="VFT91009.1"/>
    <property type="molecule type" value="Genomic_DNA"/>
</dbReference>
<feature type="transmembrane region" description="Helical" evidence="1">
    <location>
        <begin position="46"/>
        <end position="69"/>
    </location>
</feature>
<keyword evidence="1" id="KW-1133">Transmembrane helix</keyword>
<evidence type="ECO:0000313" key="3">
    <source>
        <dbReference type="EMBL" id="VFT91009.1"/>
    </source>
</evidence>
<evidence type="ECO:0000256" key="1">
    <source>
        <dbReference type="SAM" id="Phobius"/>
    </source>
</evidence>
<organism evidence="3 4">
    <name type="scientific">Aphanomyces stellatus</name>
    <dbReference type="NCBI Taxonomy" id="120398"/>
    <lineage>
        <taxon>Eukaryota</taxon>
        <taxon>Sar</taxon>
        <taxon>Stramenopiles</taxon>
        <taxon>Oomycota</taxon>
        <taxon>Saprolegniomycetes</taxon>
        <taxon>Saprolegniales</taxon>
        <taxon>Verrucalvaceae</taxon>
        <taxon>Aphanomyces</taxon>
    </lineage>
</organism>
<dbReference type="AlphaFoldDB" id="A0A485L296"/>
<evidence type="ECO:0000313" key="2">
    <source>
        <dbReference type="EMBL" id="KAF0694961.1"/>
    </source>
</evidence>
<protein>
    <submittedName>
        <fullName evidence="3">Aste57867_14184 protein</fullName>
    </submittedName>
</protein>
<evidence type="ECO:0000313" key="4">
    <source>
        <dbReference type="Proteomes" id="UP000332933"/>
    </source>
</evidence>
<sequence>MLVRRRVMPEILLAENTWRYTNHNIVLSYFGVAARLVVVLDGRIDMLSAVFSYAFLGVLLIFSGGVIVFKLKRRHMPLATSAVWCKCLAGFAMMHRLDAQDYISMQGTFEPALARWLAAALGISTNMMFIRQPDKVDAHQESLLGVRVITD</sequence>
<keyword evidence="1" id="KW-0812">Transmembrane</keyword>
<keyword evidence="1" id="KW-0472">Membrane</keyword>
<dbReference type="Proteomes" id="UP000332933">
    <property type="component" value="Unassembled WGS sequence"/>
</dbReference>
<reference evidence="3 4" key="1">
    <citation type="submission" date="2019-03" db="EMBL/GenBank/DDBJ databases">
        <authorList>
            <person name="Gaulin E."/>
            <person name="Dumas B."/>
        </authorList>
    </citation>
    <scope>NUCLEOTIDE SEQUENCE [LARGE SCALE GENOMIC DNA]</scope>
    <source>
        <strain evidence="3">CBS 568.67</strain>
    </source>
</reference>
<keyword evidence="4" id="KW-1185">Reference proteome</keyword>